<dbReference type="PROSITE" id="PS51257">
    <property type="entry name" value="PROKAR_LIPOPROTEIN"/>
    <property type="match status" value="1"/>
</dbReference>
<sequence length="302" mass="33537">MKLRSSSSISLLSFISLISFLPSLISSQACKKSCGNHLIRYPFGSGPGCGDPRFQKYVTCDQQKLILNTHSGCYTIDNIDYTNHVLYIQDPSMSTCSSTQPSKGFGLDWDAPFTFMDDNVFALIDCSTASSPLYNSQDGVNNSIVPLCDNEGAPICSLLYSCPPITRLNLPISTCCVYTPIDLGPAFEMDLQRLQCTSYASIYSFNGRESNPQRWNFGIALKYKFNVKNDFPSACRSCERSNGVCGYSGSYNSFTCNCVDWLNTTTDCYFAANLNNVARLHPRKIGNLMVSSLAWHLIWTHL</sequence>
<keyword evidence="8" id="KW-1185">Reference proteome</keyword>
<dbReference type="GO" id="GO:0016301">
    <property type="term" value="F:kinase activity"/>
    <property type="evidence" value="ECO:0007669"/>
    <property type="project" value="UniProtKB-KW"/>
</dbReference>
<accession>A0A7J6VZ44</accession>
<dbReference type="Proteomes" id="UP000554482">
    <property type="component" value="Unassembled WGS sequence"/>
</dbReference>
<evidence type="ECO:0000256" key="3">
    <source>
        <dbReference type="ARBA" id="ARBA00023180"/>
    </source>
</evidence>
<keyword evidence="3" id="KW-0325">Glycoprotein</keyword>
<dbReference type="GO" id="GO:0030247">
    <property type="term" value="F:polysaccharide binding"/>
    <property type="evidence" value="ECO:0007669"/>
    <property type="project" value="InterPro"/>
</dbReference>
<keyword evidence="7" id="KW-0418">Kinase</keyword>
<dbReference type="PANTHER" id="PTHR33355:SF10">
    <property type="entry name" value="EGF-LIKE DOMAIN-CONTAINING PROTEIN"/>
    <property type="match status" value="1"/>
</dbReference>
<name>A0A7J6VZ44_THATH</name>
<reference evidence="7 8" key="1">
    <citation type="submission" date="2020-06" db="EMBL/GenBank/DDBJ databases">
        <title>Transcriptomic and genomic resources for Thalictrum thalictroides and T. hernandezii: Facilitating candidate gene discovery in an emerging model plant lineage.</title>
        <authorList>
            <person name="Arias T."/>
            <person name="Riano-Pachon D.M."/>
            <person name="Di Stilio V.S."/>
        </authorList>
    </citation>
    <scope>NUCLEOTIDE SEQUENCE [LARGE SCALE GENOMIC DNA]</scope>
    <source>
        <strain evidence="8">cv. WT478/WT964</strain>
        <tissue evidence="7">Leaves</tissue>
    </source>
</reference>
<keyword evidence="2 4" id="KW-0732">Signal</keyword>
<dbReference type="Pfam" id="PF13947">
    <property type="entry name" value="GUB_WAK_bind"/>
    <property type="match status" value="1"/>
</dbReference>
<comment type="caution">
    <text evidence="7">The sequence shown here is derived from an EMBL/GenBank/DDBJ whole genome shotgun (WGS) entry which is preliminary data.</text>
</comment>
<feature type="chain" id="PRO_5029729424" evidence="4">
    <location>
        <begin position="28"/>
        <end position="302"/>
    </location>
</feature>
<feature type="domain" description="Wall-associated receptor kinase galacturonan-binding" evidence="5">
    <location>
        <begin position="30"/>
        <end position="90"/>
    </location>
</feature>
<organism evidence="7 8">
    <name type="scientific">Thalictrum thalictroides</name>
    <name type="common">Rue-anemone</name>
    <name type="synonym">Anemone thalictroides</name>
    <dbReference type="NCBI Taxonomy" id="46969"/>
    <lineage>
        <taxon>Eukaryota</taxon>
        <taxon>Viridiplantae</taxon>
        <taxon>Streptophyta</taxon>
        <taxon>Embryophyta</taxon>
        <taxon>Tracheophyta</taxon>
        <taxon>Spermatophyta</taxon>
        <taxon>Magnoliopsida</taxon>
        <taxon>Ranunculales</taxon>
        <taxon>Ranunculaceae</taxon>
        <taxon>Thalictroideae</taxon>
        <taxon>Thalictrum</taxon>
    </lineage>
</organism>
<dbReference type="InterPro" id="IPR025287">
    <property type="entry name" value="WAK_GUB"/>
</dbReference>
<dbReference type="OrthoDB" id="1933476at2759"/>
<dbReference type="EMBL" id="JABWDY010024581">
    <property type="protein sequence ID" value="KAF5190133.1"/>
    <property type="molecule type" value="Genomic_DNA"/>
</dbReference>
<evidence type="ECO:0000256" key="4">
    <source>
        <dbReference type="SAM" id="SignalP"/>
    </source>
</evidence>
<evidence type="ECO:0000313" key="8">
    <source>
        <dbReference type="Proteomes" id="UP000554482"/>
    </source>
</evidence>
<evidence type="ECO:0000256" key="1">
    <source>
        <dbReference type="ARBA" id="ARBA00004167"/>
    </source>
</evidence>
<dbReference type="InterPro" id="IPR032872">
    <property type="entry name" value="WAK_assoc_C"/>
</dbReference>
<evidence type="ECO:0000313" key="7">
    <source>
        <dbReference type="EMBL" id="KAF5190133.1"/>
    </source>
</evidence>
<gene>
    <name evidence="7" type="ORF">FRX31_020270</name>
</gene>
<proteinExistence type="predicted"/>
<feature type="domain" description="Wall-associated receptor kinase C-terminal" evidence="6">
    <location>
        <begin position="205"/>
        <end position="260"/>
    </location>
</feature>
<evidence type="ECO:0000259" key="6">
    <source>
        <dbReference type="Pfam" id="PF14380"/>
    </source>
</evidence>
<keyword evidence="7" id="KW-0808">Transferase</keyword>
<feature type="signal peptide" evidence="4">
    <location>
        <begin position="1"/>
        <end position="27"/>
    </location>
</feature>
<protein>
    <submittedName>
        <fullName evidence="7">Wall-associated receptor kinase galacturonan-binding protein</fullName>
    </submittedName>
</protein>
<evidence type="ECO:0000256" key="2">
    <source>
        <dbReference type="ARBA" id="ARBA00022729"/>
    </source>
</evidence>
<evidence type="ECO:0000259" key="5">
    <source>
        <dbReference type="Pfam" id="PF13947"/>
    </source>
</evidence>
<dbReference type="Pfam" id="PF14380">
    <property type="entry name" value="WAK_assoc"/>
    <property type="match status" value="1"/>
</dbReference>
<dbReference type="GO" id="GO:0016020">
    <property type="term" value="C:membrane"/>
    <property type="evidence" value="ECO:0007669"/>
    <property type="project" value="UniProtKB-SubCell"/>
</dbReference>
<comment type="subcellular location">
    <subcellularLocation>
        <location evidence="1">Membrane</location>
        <topology evidence="1">Single-pass membrane protein</topology>
    </subcellularLocation>
</comment>
<dbReference type="PANTHER" id="PTHR33355">
    <property type="entry name" value="WALL-ASSOCIATED RECEPTOR KINASE CARBOXY-TERMINAL PROTEIN-RELATED"/>
    <property type="match status" value="1"/>
</dbReference>
<keyword evidence="7" id="KW-0675">Receptor</keyword>
<dbReference type="AlphaFoldDB" id="A0A7J6VZ44"/>